<accession>A0A8S9NRM2</accession>
<evidence type="ECO:0000313" key="2">
    <source>
        <dbReference type="Proteomes" id="UP000712600"/>
    </source>
</evidence>
<protein>
    <submittedName>
        <fullName evidence="1">Uncharacterized protein</fullName>
    </submittedName>
</protein>
<dbReference type="Proteomes" id="UP000712600">
    <property type="component" value="Unassembled WGS sequence"/>
</dbReference>
<reference evidence="1" key="1">
    <citation type="submission" date="2019-12" db="EMBL/GenBank/DDBJ databases">
        <title>Genome sequencing and annotation of Brassica cretica.</title>
        <authorList>
            <person name="Studholme D.J."/>
            <person name="Sarris P."/>
        </authorList>
    </citation>
    <scope>NUCLEOTIDE SEQUENCE</scope>
    <source>
        <strain evidence="1">PFS-109/04</strain>
        <tissue evidence="1">Leaf</tissue>
    </source>
</reference>
<proteinExistence type="predicted"/>
<organism evidence="1 2">
    <name type="scientific">Brassica cretica</name>
    <name type="common">Mustard</name>
    <dbReference type="NCBI Taxonomy" id="69181"/>
    <lineage>
        <taxon>Eukaryota</taxon>
        <taxon>Viridiplantae</taxon>
        <taxon>Streptophyta</taxon>
        <taxon>Embryophyta</taxon>
        <taxon>Tracheophyta</taxon>
        <taxon>Spermatophyta</taxon>
        <taxon>Magnoliopsida</taxon>
        <taxon>eudicotyledons</taxon>
        <taxon>Gunneridae</taxon>
        <taxon>Pentapetalae</taxon>
        <taxon>rosids</taxon>
        <taxon>malvids</taxon>
        <taxon>Brassicales</taxon>
        <taxon>Brassicaceae</taxon>
        <taxon>Brassiceae</taxon>
        <taxon>Brassica</taxon>
    </lineage>
</organism>
<name>A0A8S9NRM2_BRACR</name>
<dbReference type="AlphaFoldDB" id="A0A8S9NRM2"/>
<sequence length="79" mass="9036">MESLFAKSEVIVYKEISGGPIFDLYDDDGWIQYNDNKFDGHEKRSLIPFAKASDRCKGRGGACDRLEKSWIKQKELYAG</sequence>
<gene>
    <name evidence="1" type="ORF">F2Q69_00040277</name>
</gene>
<evidence type="ECO:0000313" key="1">
    <source>
        <dbReference type="EMBL" id="KAF3503713.1"/>
    </source>
</evidence>
<dbReference type="EMBL" id="QGKX02001621">
    <property type="protein sequence ID" value="KAF3503713.1"/>
    <property type="molecule type" value="Genomic_DNA"/>
</dbReference>
<comment type="caution">
    <text evidence="1">The sequence shown here is derived from an EMBL/GenBank/DDBJ whole genome shotgun (WGS) entry which is preliminary data.</text>
</comment>